<feature type="chain" id="PRO_5021397142" description="Lipoprotein" evidence="2">
    <location>
        <begin position="25"/>
        <end position="219"/>
    </location>
</feature>
<reference evidence="3 4" key="1">
    <citation type="submission" date="2019-03" db="EMBL/GenBank/DDBJ databases">
        <title>Glutamicibacter sp. LJH19 genome.</title>
        <authorList>
            <person name="Sinai Borker S."/>
            <person name="Kumar R."/>
        </authorList>
    </citation>
    <scope>NUCLEOTIDE SEQUENCE [LARGE SCALE GENOMIC DNA]</scope>
    <source>
        <strain evidence="3 4">LJH19</strain>
    </source>
</reference>
<organism evidence="3 4">
    <name type="scientific">Glutamicibacter arilaitensis</name>
    <dbReference type="NCBI Taxonomy" id="256701"/>
    <lineage>
        <taxon>Bacteria</taxon>
        <taxon>Bacillati</taxon>
        <taxon>Actinomycetota</taxon>
        <taxon>Actinomycetes</taxon>
        <taxon>Micrococcales</taxon>
        <taxon>Micrococcaceae</taxon>
        <taxon>Glutamicibacter</taxon>
    </lineage>
</organism>
<keyword evidence="2" id="KW-0732">Signal</keyword>
<evidence type="ECO:0000256" key="2">
    <source>
        <dbReference type="SAM" id="SignalP"/>
    </source>
</evidence>
<name>A0A4Y8U2F9_9MICC</name>
<dbReference type="EMBL" id="SPDS01000001">
    <property type="protein sequence ID" value="TFH57403.1"/>
    <property type="molecule type" value="Genomic_DNA"/>
</dbReference>
<evidence type="ECO:0000256" key="1">
    <source>
        <dbReference type="SAM" id="Coils"/>
    </source>
</evidence>
<feature type="signal peptide" evidence="2">
    <location>
        <begin position="1"/>
        <end position="24"/>
    </location>
</feature>
<dbReference type="RefSeq" id="WP_134780325.1">
    <property type="nucleotide sequence ID" value="NZ_SPDS01000001.1"/>
</dbReference>
<dbReference type="PROSITE" id="PS51257">
    <property type="entry name" value="PROKAR_LIPOPROTEIN"/>
    <property type="match status" value="1"/>
</dbReference>
<keyword evidence="1" id="KW-0175">Coiled coil</keyword>
<evidence type="ECO:0000313" key="3">
    <source>
        <dbReference type="EMBL" id="TFH57403.1"/>
    </source>
</evidence>
<gene>
    <name evidence="3" type="ORF">EXY26_10575</name>
</gene>
<protein>
    <recommendedName>
        <fullName evidence="5">Lipoprotein</fullName>
    </recommendedName>
</protein>
<sequence length="219" mass="23221">MKRFLVTATALAGMLSLAACGVSAEEFEAAQASSAAIAAEKDALQAQLAETETQLALAEEEAAELRAAEEERAAAAEAQKARKAKEKEDREAAAAAEKAKANKAKKVTKRALTQIVKQPDSHIDENVILYGLVTPFDSATGPCTFRVELSHAQVGKYDYEHNSMFTAGDGLADCDALDDIVAEDIVQITATVTGSLSYDTTIGGSTTVPKFQVVKIKRL</sequence>
<dbReference type="AlphaFoldDB" id="A0A4Y8U2F9"/>
<feature type="coiled-coil region" evidence="1">
    <location>
        <begin position="34"/>
        <end position="98"/>
    </location>
</feature>
<evidence type="ECO:0008006" key="5">
    <source>
        <dbReference type="Google" id="ProtNLM"/>
    </source>
</evidence>
<proteinExistence type="predicted"/>
<accession>A0A4Y8U2F9</accession>
<evidence type="ECO:0000313" key="4">
    <source>
        <dbReference type="Proteomes" id="UP000297638"/>
    </source>
</evidence>
<dbReference type="Proteomes" id="UP000297638">
    <property type="component" value="Unassembled WGS sequence"/>
</dbReference>
<comment type="caution">
    <text evidence="3">The sequence shown here is derived from an EMBL/GenBank/DDBJ whole genome shotgun (WGS) entry which is preliminary data.</text>
</comment>